<dbReference type="AlphaFoldDB" id="A0A4Y3WPW6"/>
<evidence type="ECO:0000256" key="1">
    <source>
        <dbReference type="SAM" id="MobiDB-lite"/>
    </source>
</evidence>
<reference evidence="2 3" key="1">
    <citation type="submission" date="2019-06" db="EMBL/GenBank/DDBJ databases">
        <title>Whole genome shotgun sequence of Pseudonocardia hydrocarbonoxydans NBRC 14498.</title>
        <authorList>
            <person name="Hosoyama A."/>
            <person name="Uohara A."/>
            <person name="Ohji S."/>
            <person name="Ichikawa N."/>
        </authorList>
    </citation>
    <scope>NUCLEOTIDE SEQUENCE [LARGE SCALE GENOMIC DNA]</scope>
    <source>
        <strain evidence="2 3">NBRC 14498</strain>
    </source>
</reference>
<proteinExistence type="predicted"/>
<accession>A0A4Y3WPW6</accession>
<dbReference type="RefSeq" id="WP_170183828.1">
    <property type="nucleotide sequence ID" value="NZ_BAAARZ010000018.1"/>
</dbReference>
<keyword evidence="3" id="KW-1185">Reference proteome</keyword>
<evidence type="ECO:0000313" key="2">
    <source>
        <dbReference type="EMBL" id="GEC20814.1"/>
    </source>
</evidence>
<evidence type="ECO:0000313" key="3">
    <source>
        <dbReference type="Proteomes" id="UP000320338"/>
    </source>
</evidence>
<comment type="caution">
    <text evidence="2">The sequence shown here is derived from an EMBL/GenBank/DDBJ whole genome shotgun (WGS) entry which is preliminary data.</text>
</comment>
<name>A0A4Y3WPW6_9PSEU</name>
<dbReference type="EMBL" id="BJNG01000025">
    <property type="protein sequence ID" value="GEC20814.1"/>
    <property type="molecule type" value="Genomic_DNA"/>
</dbReference>
<feature type="region of interest" description="Disordered" evidence="1">
    <location>
        <begin position="1"/>
        <end position="33"/>
    </location>
</feature>
<dbReference type="Proteomes" id="UP000320338">
    <property type="component" value="Unassembled WGS sequence"/>
</dbReference>
<organism evidence="2 3">
    <name type="scientific">Pseudonocardia hydrocarbonoxydans</name>
    <dbReference type="NCBI Taxonomy" id="76726"/>
    <lineage>
        <taxon>Bacteria</taxon>
        <taxon>Bacillati</taxon>
        <taxon>Actinomycetota</taxon>
        <taxon>Actinomycetes</taxon>
        <taxon>Pseudonocardiales</taxon>
        <taxon>Pseudonocardiaceae</taxon>
        <taxon>Pseudonocardia</taxon>
    </lineage>
</organism>
<gene>
    <name evidence="2" type="ORF">PHY01_30970</name>
</gene>
<sequence length="51" mass="5657">MTETETAQPLVEDQALVDVDEQPPADSPLKYRPAAELLAEQQRRRLGGHDA</sequence>
<protein>
    <submittedName>
        <fullName evidence="2">Uncharacterized protein</fullName>
    </submittedName>
</protein>